<proteinExistence type="predicted"/>
<dbReference type="Proteomes" id="UP001233999">
    <property type="component" value="Unassembled WGS sequence"/>
</dbReference>
<reference evidence="1" key="1">
    <citation type="journal article" date="2023" name="IScience">
        <title>Live-bearing cockroach genome reveals convergent evolutionary mechanisms linked to viviparity in insects and beyond.</title>
        <authorList>
            <person name="Fouks B."/>
            <person name="Harrison M.C."/>
            <person name="Mikhailova A.A."/>
            <person name="Marchal E."/>
            <person name="English S."/>
            <person name="Carruthers M."/>
            <person name="Jennings E.C."/>
            <person name="Chiamaka E.L."/>
            <person name="Frigard R.A."/>
            <person name="Pippel M."/>
            <person name="Attardo G.M."/>
            <person name="Benoit J.B."/>
            <person name="Bornberg-Bauer E."/>
            <person name="Tobe S.S."/>
        </authorList>
    </citation>
    <scope>NUCLEOTIDE SEQUENCE</scope>
    <source>
        <strain evidence="1">Stay&amp;Tobe</strain>
    </source>
</reference>
<feature type="non-terminal residue" evidence="1">
    <location>
        <position position="131"/>
    </location>
</feature>
<comment type="caution">
    <text evidence="1">The sequence shown here is derived from an EMBL/GenBank/DDBJ whole genome shotgun (WGS) entry which is preliminary data.</text>
</comment>
<dbReference type="AlphaFoldDB" id="A0AAD7ZZS6"/>
<accession>A0AAD7ZZS6</accession>
<evidence type="ECO:0000313" key="2">
    <source>
        <dbReference type="Proteomes" id="UP001233999"/>
    </source>
</evidence>
<sequence length="131" mass="14245">YEIIPDDVVPILVRVVRSPEPHREGFGGGYGGGYGGGFEVTEVMEDLEVKEDMAMVVMVVLVAMEEVSILSEAEYLVVAVKAKLQVPVLALEDPGDLNPLVKLVPVLVPSEDQGTRCCRSSASRPNQKFHH</sequence>
<evidence type="ECO:0000313" key="1">
    <source>
        <dbReference type="EMBL" id="KAJ9589217.1"/>
    </source>
</evidence>
<keyword evidence="2" id="KW-1185">Reference proteome</keyword>
<gene>
    <name evidence="1" type="ORF">L9F63_027999</name>
</gene>
<protein>
    <submittedName>
        <fullName evidence="1">Uncharacterized protein</fullName>
    </submittedName>
</protein>
<dbReference type="EMBL" id="JASPKZ010005025">
    <property type="protein sequence ID" value="KAJ9589217.1"/>
    <property type="molecule type" value="Genomic_DNA"/>
</dbReference>
<reference evidence="1" key="2">
    <citation type="submission" date="2023-05" db="EMBL/GenBank/DDBJ databases">
        <authorList>
            <person name="Fouks B."/>
        </authorList>
    </citation>
    <scope>NUCLEOTIDE SEQUENCE</scope>
    <source>
        <strain evidence="1">Stay&amp;Tobe</strain>
        <tissue evidence="1">Testes</tissue>
    </source>
</reference>
<organism evidence="1 2">
    <name type="scientific">Diploptera punctata</name>
    <name type="common">Pacific beetle cockroach</name>
    <dbReference type="NCBI Taxonomy" id="6984"/>
    <lineage>
        <taxon>Eukaryota</taxon>
        <taxon>Metazoa</taxon>
        <taxon>Ecdysozoa</taxon>
        <taxon>Arthropoda</taxon>
        <taxon>Hexapoda</taxon>
        <taxon>Insecta</taxon>
        <taxon>Pterygota</taxon>
        <taxon>Neoptera</taxon>
        <taxon>Polyneoptera</taxon>
        <taxon>Dictyoptera</taxon>
        <taxon>Blattodea</taxon>
        <taxon>Blaberoidea</taxon>
        <taxon>Blaberidae</taxon>
        <taxon>Diplopterinae</taxon>
        <taxon>Diploptera</taxon>
    </lineage>
</organism>
<name>A0AAD7ZZS6_DIPPU</name>